<evidence type="ECO:0000256" key="1">
    <source>
        <dbReference type="ARBA" id="ARBA00022729"/>
    </source>
</evidence>
<evidence type="ECO:0000256" key="2">
    <source>
        <dbReference type="SAM" id="SignalP"/>
    </source>
</evidence>
<feature type="chain" id="PRO_5009314621" evidence="2">
    <location>
        <begin position="17"/>
        <end position="237"/>
    </location>
</feature>
<reference evidence="5" key="1">
    <citation type="submission" date="2016-11" db="UniProtKB">
        <authorList>
            <consortium name="WormBaseParasite"/>
        </authorList>
    </citation>
    <scope>IDENTIFICATION</scope>
</reference>
<sequence>MNFLAFVSLAATVVLGDEFSDLVKAEVPVKLEPLRVFADKEFWNVTATPDCTLSLHRTTCSSPPLGYYDTISWSTRICFKWRCNHDDYAMRVEKCWTGSRHNPVYLVGPDGCTAERSILRTPSYDSSLQTATSLGWLSVRLVGTRFVRFGCDLRLCNKCDPNCSLMTPPQMCPDYIPYHGNKAILNSWNSTVIADGICEEESDESDLLEDLSTEPPCDNGVWRGSYFFFPLLVFLLT</sequence>
<keyword evidence="4" id="KW-1185">Reference proteome</keyword>
<dbReference type="Proteomes" id="UP000095287">
    <property type="component" value="Unplaced"/>
</dbReference>
<dbReference type="PROSITE" id="PS51034">
    <property type="entry name" value="ZP_2"/>
    <property type="match status" value="1"/>
</dbReference>
<evidence type="ECO:0000313" key="5">
    <source>
        <dbReference type="WBParaSite" id="L893_g4786.t1"/>
    </source>
</evidence>
<keyword evidence="1 2" id="KW-0732">Signal</keyword>
<proteinExistence type="predicted"/>
<dbReference type="InterPro" id="IPR001507">
    <property type="entry name" value="ZP_dom"/>
</dbReference>
<organism evidence="4 5">
    <name type="scientific">Steinernema glaseri</name>
    <dbReference type="NCBI Taxonomy" id="37863"/>
    <lineage>
        <taxon>Eukaryota</taxon>
        <taxon>Metazoa</taxon>
        <taxon>Ecdysozoa</taxon>
        <taxon>Nematoda</taxon>
        <taxon>Chromadorea</taxon>
        <taxon>Rhabditida</taxon>
        <taxon>Tylenchina</taxon>
        <taxon>Panagrolaimomorpha</taxon>
        <taxon>Strongyloidoidea</taxon>
        <taxon>Steinernematidae</taxon>
        <taxon>Steinernema</taxon>
    </lineage>
</organism>
<dbReference type="AlphaFoldDB" id="A0A1I8AF07"/>
<dbReference type="WBParaSite" id="L893_g4786.t1">
    <property type="protein sequence ID" value="L893_g4786.t1"/>
    <property type="gene ID" value="L893_g4786"/>
</dbReference>
<evidence type="ECO:0000259" key="3">
    <source>
        <dbReference type="PROSITE" id="PS51034"/>
    </source>
</evidence>
<feature type="signal peptide" evidence="2">
    <location>
        <begin position="1"/>
        <end position="16"/>
    </location>
</feature>
<feature type="domain" description="ZP" evidence="3">
    <location>
        <begin position="1"/>
        <end position="170"/>
    </location>
</feature>
<accession>A0A1I8AF07</accession>
<protein>
    <submittedName>
        <fullName evidence="5">ZP domain-containing protein</fullName>
    </submittedName>
</protein>
<dbReference type="InterPro" id="IPR051962">
    <property type="entry name" value="Cuticlin"/>
</dbReference>
<dbReference type="PANTHER" id="PTHR22907">
    <property type="entry name" value="GH04558P"/>
    <property type="match status" value="1"/>
</dbReference>
<name>A0A1I8AF07_9BILA</name>
<dbReference type="PANTHER" id="PTHR22907:SF59">
    <property type="entry name" value="CUTICLIN-LIKE PROTEIN 19"/>
    <property type="match status" value="1"/>
</dbReference>
<evidence type="ECO:0000313" key="4">
    <source>
        <dbReference type="Proteomes" id="UP000095287"/>
    </source>
</evidence>